<dbReference type="EMBL" id="JANBUJ010002548">
    <property type="protein sequence ID" value="KAJ2763947.1"/>
    <property type="molecule type" value="Genomic_DNA"/>
</dbReference>
<evidence type="ECO:0000313" key="2">
    <source>
        <dbReference type="Proteomes" id="UP001140234"/>
    </source>
</evidence>
<keyword evidence="2" id="KW-1185">Reference proteome</keyword>
<comment type="caution">
    <text evidence="1">The sequence shown here is derived from an EMBL/GenBank/DDBJ whole genome shotgun (WGS) entry which is preliminary data.</text>
</comment>
<organism evidence="1 2">
    <name type="scientific">Coemansia nantahalensis</name>
    <dbReference type="NCBI Taxonomy" id="2789366"/>
    <lineage>
        <taxon>Eukaryota</taxon>
        <taxon>Fungi</taxon>
        <taxon>Fungi incertae sedis</taxon>
        <taxon>Zoopagomycota</taxon>
        <taxon>Kickxellomycotina</taxon>
        <taxon>Kickxellomycetes</taxon>
        <taxon>Kickxellales</taxon>
        <taxon>Kickxellaceae</taxon>
        <taxon>Coemansia</taxon>
    </lineage>
</organism>
<name>A0ACC1JN38_9FUNG</name>
<accession>A0ACC1JN38</accession>
<gene>
    <name evidence="1" type="ORF">IWQ57_005369</name>
</gene>
<dbReference type="Proteomes" id="UP001140234">
    <property type="component" value="Unassembled WGS sequence"/>
</dbReference>
<protein>
    <submittedName>
        <fullName evidence="1">Uncharacterized protein</fullName>
    </submittedName>
</protein>
<evidence type="ECO:0000313" key="1">
    <source>
        <dbReference type="EMBL" id="KAJ2763947.1"/>
    </source>
</evidence>
<reference evidence="1" key="1">
    <citation type="submission" date="2022-07" db="EMBL/GenBank/DDBJ databases">
        <title>Phylogenomic reconstructions and comparative analyses of Kickxellomycotina fungi.</title>
        <authorList>
            <person name="Reynolds N.K."/>
            <person name="Stajich J.E."/>
            <person name="Barry K."/>
            <person name="Grigoriev I.V."/>
            <person name="Crous P."/>
            <person name="Smith M.E."/>
        </authorList>
    </citation>
    <scope>NUCLEOTIDE SEQUENCE</scope>
    <source>
        <strain evidence="1">CBS 109366</strain>
    </source>
</reference>
<sequence>MAEAVRGFPAAGARAAIGEVLKRELEGVQYQGDRMAELGRAVGAQINERLAAEAGLERYKFVTSVTIFQNTGQGAHMGCTAVWDPAADVALQETFTSDSIRCVAAVFAVCVY</sequence>
<proteinExistence type="predicted"/>